<feature type="region of interest" description="Disordered" evidence="1">
    <location>
        <begin position="18"/>
        <end position="41"/>
    </location>
</feature>
<evidence type="ECO:0000313" key="3">
    <source>
        <dbReference type="Proteomes" id="UP000020077"/>
    </source>
</evidence>
<name>A0A080LWM1_9PROT</name>
<evidence type="ECO:0000256" key="1">
    <source>
        <dbReference type="SAM" id="MobiDB-lite"/>
    </source>
</evidence>
<gene>
    <name evidence="2" type="ORF">AW09_001591</name>
</gene>
<reference evidence="2 3" key="1">
    <citation type="submission" date="2014-02" db="EMBL/GenBank/DDBJ databases">
        <title>Expanding our view of genomic diversity in Candidatus Accumulibacter clades.</title>
        <authorList>
            <person name="Skennerton C.T."/>
            <person name="Barr J.J."/>
            <person name="Slater F.R."/>
            <person name="Bond P.L."/>
            <person name="Tyson G.W."/>
        </authorList>
    </citation>
    <scope>NUCLEOTIDE SEQUENCE [LARGE SCALE GENOMIC DNA]</scope>
    <source>
        <strain evidence="3">BA-91</strain>
    </source>
</reference>
<proteinExistence type="predicted"/>
<dbReference type="EMBL" id="JDVG02000274">
    <property type="protein sequence ID" value="KFB73162.1"/>
    <property type="molecule type" value="Genomic_DNA"/>
</dbReference>
<accession>A0A080LWM1</accession>
<evidence type="ECO:0000313" key="2">
    <source>
        <dbReference type="EMBL" id="KFB73162.1"/>
    </source>
</evidence>
<comment type="caution">
    <text evidence="2">The sequence shown here is derived from an EMBL/GenBank/DDBJ whole genome shotgun (WGS) entry which is preliminary data.</text>
</comment>
<sequence length="41" mass="4544">MFLLNQQTIKPWITVNGSPAQALTTPQPKRTTNLSTGFVSR</sequence>
<dbReference type="Proteomes" id="UP000020077">
    <property type="component" value="Unassembled WGS sequence"/>
</dbReference>
<dbReference type="AlphaFoldDB" id="A0A080LWM1"/>
<protein>
    <submittedName>
        <fullName evidence="2">Uncharacterized protein</fullName>
    </submittedName>
</protein>
<organism evidence="2 3">
    <name type="scientific">Candidatus Accumulibacter phosphatis</name>
    <dbReference type="NCBI Taxonomy" id="327160"/>
    <lineage>
        <taxon>Bacteria</taxon>
        <taxon>Pseudomonadati</taxon>
        <taxon>Pseudomonadota</taxon>
        <taxon>Betaproteobacteria</taxon>
        <taxon>Candidatus Accumulibacter</taxon>
    </lineage>
</organism>